<accession>A0AAD5RN79</accession>
<proteinExistence type="inferred from homology"/>
<organism evidence="3 4">
    <name type="scientific">Zalerion maritima</name>
    <dbReference type="NCBI Taxonomy" id="339359"/>
    <lineage>
        <taxon>Eukaryota</taxon>
        <taxon>Fungi</taxon>
        <taxon>Dikarya</taxon>
        <taxon>Ascomycota</taxon>
        <taxon>Pezizomycotina</taxon>
        <taxon>Sordariomycetes</taxon>
        <taxon>Lulworthiomycetidae</taxon>
        <taxon>Lulworthiales</taxon>
        <taxon>Lulworthiaceae</taxon>
        <taxon>Zalerion</taxon>
    </lineage>
</organism>
<dbReference type="Gene3D" id="3.40.50.1820">
    <property type="entry name" value="alpha/beta hydrolase"/>
    <property type="match status" value="1"/>
</dbReference>
<sequence length="344" mass="38211">MSTIVASSFSTLPTRSPLCRRRPRLTLFDSWPVYVASARCFSATSAPRTEGDARFKALGREIVNDYAQLREKYAAPKHPIVLAHGLLGFSELKLAGDWLPAVEYWHGIESALSAQGSKVFCASVPPSHSIQTRAEKLAKDMGEVVAGESVNIIAHSMGGLDSRYMISHLKPQLKAANVKIKSLVTVATPHHGSTFSDYMLRTIGPEKLPKIYLAVDKAGLGTEAFEQLTRRYMEEEFNPSTPDDPAVRYFSFGACIDTPTPLSPFRLSHRVIKEEEGPNDGLVSVASSKWGTYKGTLVGVSHLDLINWSNRIKWRFRHWMGMNESFNAIAFYLDIADMLAKEDM</sequence>
<dbReference type="SUPFAM" id="SSF53474">
    <property type="entry name" value="alpha/beta-Hydrolases"/>
    <property type="match status" value="1"/>
</dbReference>
<gene>
    <name evidence="3" type="ORF">MKZ38_002935</name>
</gene>
<comment type="caution">
    <text evidence="3">The sequence shown here is derived from an EMBL/GenBank/DDBJ whole genome shotgun (WGS) entry which is preliminary data.</text>
</comment>
<evidence type="ECO:0000313" key="4">
    <source>
        <dbReference type="Proteomes" id="UP001201980"/>
    </source>
</evidence>
<comment type="similarity">
    <text evidence="1">Belongs to the putative lipase ROG1 family.</text>
</comment>
<dbReference type="InterPro" id="IPR007751">
    <property type="entry name" value="DUF676_lipase-like"/>
</dbReference>
<evidence type="ECO:0000256" key="1">
    <source>
        <dbReference type="ARBA" id="ARBA00007920"/>
    </source>
</evidence>
<feature type="domain" description="DUF676" evidence="2">
    <location>
        <begin position="76"/>
        <end position="199"/>
    </location>
</feature>
<dbReference type="PANTHER" id="PTHR11440">
    <property type="entry name" value="LECITHIN-CHOLESTEROL ACYLTRANSFERASE-RELATED"/>
    <property type="match status" value="1"/>
</dbReference>
<dbReference type="InterPro" id="IPR029058">
    <property type="entry name" value="AB_hydrolase_fold"/>
</dbReference>
<evidence type="ECO:0000313" key="3">
    <source>
        <dbReference type="EMBL" id="KAJ2899620.1"/>
    </source>
</evidence>
<dbReference type="AlphaFoldDB" id="A0AAD5RN79"/>
<keyword evidence="4" id="KW-1185">Reference proteome</keyword>
<dbReference type="Pfam" id="PF05057">
    <property type="entry name" value="DUF676"/>
    <property type="match status" value="1"/>
</dbReference>
<evidence type="ECO:0000259" key="2">
    <source>
        <dbReference type="Pfam" id="PF05057"/>
    </source>
</evidence>
<dbReference type="EMBL" id="JAKWBI020000192">
    <property type="protein sequence ID" value="KAJ2899620.1"/>
    <property type="molecule type" value="Genomic_DNA"/>
</dbReference>
<protein>
    <recommendedName>
        <fullName evidence="2">DUF676 domain-containing protein</fullName>
    </recommendedName>
</protein>
<reference evidence="3" key="1">
    <citation type="submission" date="2022-07" db="EMBL/GenBank/DDBJ databases">
        <title>Draft genome sequence of Zalerion maritima ATCC 34329, a (micro)plastics degrading marine fungus.</title>
        <authorList>
            <person name="Paco A."/>
            <person name="Goncalves M.F.M."/>
            <person name="Rocha-Santos T.A.P."/>
            <person name="Alves A."/>
        </authorList>
    </citation>
    <scope>NUCLEOTIDE SEQUENCE</scope>
    <source>
        <strain evidence="3">ATCC 34329</strain>
    </source>
</reference>
<dbReference type="Proteomes" id="UP001201980">
    <property type="component" value="Unassembled WGS sequence"/>
</dbReference>
<name>A0AAD5RN79_9PEZI</name>